<gene>
    <name evidence="3" type="ORF">SAMN05444851_2787</name>
</gene>
<protein>
    <recommendedName>
        <fullName evidence="5">DUF4157 domain-containing protein</fullName>
    </recommendedName>
</protein>
<feature type="chain" id="PRO_5011744028" description="DUF4157 domain-containing protein" evidence="2">
    <location>
        <begin position="21"/>
        <end position="222"/>
    </location>
</feature>
<evidence type="ECO:0000256" key="2">
    <source>
        <dbReference type="SAM" id="SignalP"/>
    </source>
</evidence>
<evidence type="ECO:0000256" key="1">
    <source>
        <dbReference type="SAM" id="MobiDB-lite"/>
    </source>
</evidence>
<feature type="region of interest" description="Disordered" evidence="1">
    <location>
        <begin position="56"/>
        <end position="78"/>
    </location>
</feature>
<reference evidence="3 4" key="1">
    <citation type="submission" date="2016-10" db="EMBL/GenBank/DDBJ databases">
        <authorList>
            <person name="de Groot N.N."/>
        </authorList>
    </citation>
    <scope>NUCLEOTIDE SEQUENCE [LARGE SCALE GENOMIC DNA]</scope>
    <source>
        <strain evidence="3 4">DSM 29439</strain>
    </source>
</reference>
<keyword evidence="4" id="KW-1185">Reference proteome</keyword>
<keyword evidence="2" id="KW-0732">Signal</keyword>
<evidence type="ECO:0008006" key="5">
    <source>
        <dbReference type="Google" id="ProtNLM"/>
    </source>
</evidence>
<organism evidence="3 4">
    <name type="scientific">Aliiroseovarius sediminilitoris</name>
    <dbReference type="NCBI Taxonomy" id="1173584"/>
    <lineage>
        <taxon>Bacteria</taxon>
        <taxon>Pseudomonadati</taxon>
        <taxon>Pseudomonadota</taxon>
        <taxon>Alphaproteobacteria</taxon>
        <taxon>Rhodobacterales</taxon>
        <taxon>Paracoccaceae</taxon>
        <taxon>Aliiroseovarius</taxon>
    </lineage>
</organism>
<dbReference type="OrthoDB" id="8686772at2"/>
<feature type="compositionally biased region" description="Basic and acidic residues" evidence="1">
    <location>
        <begin position="62"/>
        <end position="73"/>
    </location>
</feature>
<name>A0A1I0QQI4_9RHOB</name>
<evidence type="ECO:0000313" key="3">
    <source>
        <dbReference type="EMBL" id="SEW29514.1"/>
    </source>
</evidence>
<sequence>MKARVILVVGALVVLGTAGCARNLSDTEVEMSRLVFGDSLDTDKVRVRAGIGVLPLPKAKPTPKDAPKQDARKLPKGVCDRVPQPDRKIEFPAGFVLWNQVFLKRDLYRDDMFEGWPKSLPMPHALLMMHEFVHVWQWQNRDRTGYSPGRSGAESLRPGDPYYWPGREAGAYLSYGFEAQAAMVEDYMCMTLFDPTNPRRADLAALIGPVLPVTRLGDALGR</sequence>
<accession>A0A1I0QQI4</accession>
<dbReference type="AlphaFoldDB" id="A0A1I0QQI4"/>
<proteinExistence type="predicted"/>
<evidence type="ECO:0000313" key="4">
    <source>
        <dbReference type="Proteomes" id="UP000199650"/>
    </source>
</evidence>
<dbReference type="PROSITE" id="PS51257">
    <property type="entry name" value="PROKAR_LIPOPROTEIN"/>
    <property type="match status" value="1"/>
</dbReference>
<dbReference type="EMBL" id="FOJB01000001">
    <property type="protein sequence ID" value="SEW29514.1"/>
    <property type="molecule type" value="Genomic_DNA"/>
</dbReference>
<feature type="signal peptide" evidence="2">
    <location>
        <begin position="1"/>
        <end position="20"/>
    </location>
</feature>
<dbReference type="STRING" id="1173584.SAMN05444851_2787"/>
<dbReference type="RefSeq" id="WP_091431439.1">
    <property type="nucleotide sequence ID" value="NZ_FOJB01000001.1"/>
</dbReference>
<dbReference type="Proteomes" id="UP000199650">
    <property type="component" value="Unassembled WGS sequence"/>
</dbReference>